<keyword evidence="2" id="KW-0732">Signal</keyword>
<feature type="compositionally biased region" description="Low complexity" evidence="1">
    <location>
        <begin position="104"/>
        <end position="120"/>
    </location>
</feature>
<evidence type="ECO:0000313" key="3">
    <source>
        <dbReference type="EMBL" id="GAA1909211.1"/>
    </source>
</evidence>
<proteinExistence type="predicted"/>
<evidence type="ECO:0000313" key="4">
    <source>
        <dbReference type="Proteomes" id="UP001501303"/>
    </source>
</evidence>
<feature type="region of interest" description="Disordered" evidence="1">
    <location>
        <begin position="40"/>
        <end position="137"/>
    </location>
</feature>
<evidence type="ECO:0000256" key="2">
    <source>
        <dbReference type="SAM" id="SignalP"/>
    </source>
</evidence>
<reference evidence="4" key="1">
    <citation type="journal article" date="2019" name="Int. J. Syst. Evol. Microbiol.">
        <title>The Global Catalogue of Microorganisms (GCM) 10K type strain sequencing project: providing services to taxonomists for standard genome sequencing and annotation.</title>
        <authorList>
            <consortium name="The Broad Institute Genomics Platform"/>
            <consortium name="The Broad Institute Genome Sequencing Center for Infectious Disease"/>
            <person name="Wu L."/>
            <person name="Ma J."/>
        </authorList>
    </citation>
    <scope>NUCLEOTIDE SEQUENCE [LARGE SCALE GENOMIC DNA]</scope>
    <source>
        <strain evidence="4">JCM 13581</strain>
    </source>
</reference>
<feature type="chain" id="PRO_5046925636" evidence="2">
    <location>
        <begin position="37"/>
        <end position="145"/>
    </location>
</feature>
<protein>
    <submittedName>
        <fullName evidence="3">Uncharacterized protein</fullName>
    </submittedName>
</protein>
<evidence type="ECO:0000256" key="1">
    <source>
        <dbReference type="SAM" id="MobiDB-lite"/>
    </source>
</evidence>
<gene>
    <name evidence="3" type="ORF">GCM10009716_18950</name>
</gene>
<comment type="caution">
    <text evidence="3">The sequence shown here is derived from an EMBL/GenBank/DDBJ whole genome shotgun (WGS) entry which is preliminary data.</text>
</comment>
<sequence>MTVRRSGSGAHRLLGLCALILMLACAVMGTAAVASAAATAAPGHDGGSPAATDRTPPSAAPAAPAAQQPEVRAADGDGAPRCSGSAHTPEPVLAPRHQPELTQPAAVATPAPALPAVPLADRAHPPAHGSHARPPDLAQLSVLRI</sequence>
<dbReference type="PROSITE" id="PS51257">
    <property type="entry name" value="PROKAR_LIPOPROTEIN"/>
    <property type="match status" value="1"/>
</dbReference>
<accession>A0ABP5AD69</accession>
<keyword evidence="4" id="KW-1185">Reference proteome</keyword>
<organism evidence="3 4">
    <name type="scientific">Streptomyces sodiiphilus</name>
    <dbReference type="NCBI Taxonomy" id="226217"/>
    <lineage>
        <taxon>Bacteria</taxon>
        <taxon>Bacillati</taxon>
        <taxon>Actinomycetota</taxon>
        <taxon>Actinomycetes</taxon>
        <taxon>Kitasatosporales</taxon>
        <taxon>Streptomycetaceae</taxon>
        <taxon>Streptomyces</taxon>
    </lineage>
</organism>
<name>A0ABP5AD69_9ACTN</name>
<dbReference type="Proteomes" id="UP001501303">
    <property type="component" value="Unassembled WGS sequence"/>
</dbReference>
<dbReference type="RefSeq" id="WP_344260345.1">
    <property type="nucleotide sequence ID" value="NZ_BAAAMJ010000015.1"/>
</dbReference>
<feature type="signal peptide" evidence="2">
    <location>
        <begin position="1"/>
        <end position="36"/>
    </location>
</feature>
<dbReference type="EMBL" id="BAAAMJ010000015">
    <property type="protein sequence ID" value="GAA1909211.1"/>
    <property type="molecule type" value="Genomic_DNA"/>
</dbReference>
<feature type="compositionally biased region" description="Low complexity" evidence="1">
    <location>
        <begin position="48"/>
        <end position="71"/>
    </location>
</feature>